<keyword evidence="2" id="KW-1185">Reference proteome</keyword>
<evidence type="ECO:0000313" key="2">
    <source>
        <dbReference type="Proteomes" id="UP001139311"/>
    </source>
</evidence>
<accession>A0A9X1IEP7</accession>
<reference evidence="1" key="1">
    <citation type="submission" date="2021-10" db="EMBL/GenBank/DDBJ databases">
        <title>Roseicella aerolatum sp. nov., isolated from aerosols of e-waste dismantling site.</title>
        <authorList>
            <person name="Qin T."/>
        </authorList>
    </citation>
    <scope>NUCLEOTIDE SEQUENCE</scope>
    <source>
        <strain evidence="1">GB24</strain>
    </source>
</reference>
<organism evidence="1 2">
    <name type="scientific">Roseicella aerolata</name>
    <dbReference type="NCBI Taxonomy" id="2883479"/>
    <lineage>
        <taxon>Bacteria</taxon>
        <taxon>Pseudomonadati</taxon>
        <taxon>Pseudomonadota</taxon>
        <taxon>Alphaproteobacteria</taxon>
        <taxon>Acetobacterales</taxon>
        <taxon>Roseomonadaceae</taxon>
        <taxon>Roseicella</taxon>
    </lineage>
</organism>
<dbReference type="AlphaFoldDB" id="A0A9X1IEP7"/>
<evidence type="ECO:0000313" key="1">
    <source>
        <dbReference type="EMBL" id="MCB4822826.1"/>
    </source>
</evidence>
<protein>
    <submittedName>
        <fullName evidence="1">Uncharacterized protein</fullName>
    </submittedName>
</protein>
<name>A0A9X1IEP7_9PROT</name>
<gene>
    <name evidence="1" type="ORF">LHA35_13895</name>
</gene>
<proteinExistence type="predicted"/>
<comment type="caution">
    <text evidence="1">The sequence shown here is derived from an EMBL/GenBank/DDBJ whole genome shotgun (WGS) entry which is preliminary data.</text>
</comment>
<dbReference type="EMBL" id="JAJAQI010000019">
    <property type="protein sequence ID" value="MCB4822826.1"/>
    <property type="molecule type" value="Genomic_DNA"/>
</dbReference>
<dbReference type="RefSeq" id="WP_226608873.1">
    <property type="nucleotide sequence ID" value="NZ_JAJAQI010000019.1"/>
</dbReference>
<dbReference type="Proteomes" id="UP001139311">
    <property type="component" value="Unassembled WGS sequence"/>
</dbReference>
<sequence length="472" mass="48819">MNLNALLRGQSNAFLLGVLNGKEIVKHTESLLGFDGVNDRVTLQFAHDRGSAGNTVYSGTAFLSDWVKPTADGGWQVAALEQGLLNYINGLPPAQKADPTAVVWLHNEYDSIRADLSPATWESAVRFDAALVRQAFGKAPAEMPYLFVSAIPYSSGTAAGHQAIRMGMENLAADPAFNAGIAARVQDVDMSWEDLDKNPATPDYGGPHMSFGDSLLAANRIAVSLAEEWAAYAKPGSPVALAGGNVGNLGPQVVQARLTGPDHLTLNVAFDAASSLRPLDDAATRGVGWSVIAPDGSVVTGAAAALATDMPDTLYVRFDGPIPAGGKLYYGHGVGRLAAADGSGAGHAVYDNHFLPMWVPASGLGILGPQAMALPEAAVGSVLQVGAEGGTWTGTAAAENWVLLPESGAALIYGFDSAADTLSFSGIAPNSLIYWDPATIGIPGLGLTWAGGKGGVILPGLDRLPDSQMMFA</sequence>